<dbReference type="SUPFAM" id="SSF63829">
    <property type="entry name" value="Calcium-dependent phosphotriesterase"/>
    <property type="match status" value="2"/>
</dbReference>
<evidence type="ECO:0000256" key="9">
    <source>
        <dbReference type="ARBA" id="ARBA00023015"/>
    </source>
</evidence>
<feature type="chain" id="PRO_5018766809" description="histidine kinase" evidence="14">
    <location>
        <begin position="24"/>
        <end position="1379"/>
    </location>
</feature>
<keyword evidence="8" id="KW-0902">Two-component regulatory system</keyword>
<dbReference type="CDD" id="cd00146">
    <property type="entry name" value="PKD"/>
    <property type="match status" value="1"/>
</dbReference>
<dbReference type="CDD" id="cd17574">
    <property type="entry name" value="REC_OmpR"/>
    <property type="match status" value="1"/>
</dbReference>
<protein>
    <recommendedName>
        <fullName evidence="2">histidine kinase</fullName>
        <ecNumber evidence="2">2.7.13.3</ecNumber>
    </recommendedName>
</protein>
<dbReference type="InterPro" id="IPR036890">
    <property type="entry name" value="HATPase_C_sf"/>
</dbReference>
<feature type="domain" description="HTH araC/xylS-type" evidence="15">
    <location>
        <begin position="1274"/>
        <end position="1373"/>
    </location>
</feature>
<keyword evidence="6" id="KW-0418">Kinase</keyword>
<evidence type="ECO:0000259" key="15">
    <source>
        <dbReference type="PROSITE" id="PS01124"/>
    </source>
</evidence>
<dbReference type="Pfam" id="PF00512">
    <property type="entry name" value="HisKA"/>
    <property type="match status" value="1"/>
</dbReference>
<evidence type="ECO:0000313" key="18">
    <source>
        <dbReference type="EMBL" id="RWU08514.1"/>
    </source>
</evidence>
<dbReference type="InterPro" id="IPR015943">
    <property type="entry name" value="WD40/YVTN_repeat-like_dom_sf"/>
</dbReference>
<proteinExistence type="predicted"/>
<dbReference type="Pfam" id="PF07494">
    <property type="entry name" value="Reg_prop"/>
    <property type="match status" value="6"/>
</dbReference>
<dbReference type="EMBL" id="SAYW01000002">
    <property type="protein sequence ID" value="RWU08514.1"/>
    <property type="molecule type" value="Genomic_DNA"/>
</dbReference>
<dbReference type="SUPFAM" id="SSF55874">
    <property type="entry name" value="ATPase domain of HSP90 chaperone/DNA topoisomerase II/histidine kinase"/>
    <property type="match status" value="1"/>
</dbReference>
<evidence type="ECO:0000256" key="13">
    <source>
        <dbReference type="SAM" id="Phobius"/>
    </source>
</evidence>
<keyword evidence="4" id="KW-0808">Transferase</keyword>
<dbReference type="SUPFAM" id="SSF46689">
    <property type="entry name" value="Homeodomain-like"/>
    <property type="match status" value="1"/>
</dbReference>
<feature type="domain" description="Response regulatory" evidence="17">
    <location>
        <begin position="1127"/>
        <end position="1242"/>
    </location>
</feature>
<accession>A0A3S3PCG8</accession>
<dbReference type="InterPro" id="IPR018060">
    <property type="entry name" value="HTH_AraC"/>
</dbReference>
<feature type="signal peptide" evidence="14">
    <location>
        <begin position="1"/>
        <end position="23"/>
    </location>
</feature>
<keyword evidence="7" id="KW-0067">ATP-binding</keyword>
<dbReference type="RefSeq" id="WP_113647030.1">
    <property type="nucleotide sequence ID" value="NZ_QMHN01000002.1"/>
</dbReference>
<keyword evidence="13" id="KW-0472">Membrane</keyword>
<comment type="catalytic activity">
    <reaction evidence="1">
        <text>ATP + protein L-histidine = ADP + protein N-phospho-L-histidine.</text>
        <dbReference type="EC" id="2.7.13.3"/>
    </reaction>
</comment>
<dbReference type="InterPro" id="IPR013783">
    <property type="entry name" value="Ig-like_fold"/>
</dbReference>
<dbReference type="InterPro" id="IPR005467">
    <property type="entry name" value="His_kinase_dom"/>
</dbReference>
<dbReference type="SUPFAM" id="SSF47384">
    <property type="entry name" value="Homodimeric domain of signal transducing histidine kinase"/>
    <property type="match status" value="1"/>
</dbReference>
<dbReference type="PRINTS" id="PR00344">
    <property type="entry name" value="BCTRLSENSOR"/>
</dbReference>
<dbReference type="Gene3D" id="3.40.50.2300">
    <property type="match status" value="1"/>
</dbReference>
<dbReference type="Pfam" id="PF02518">
    <property type="entry name" value="HATPase_c"/>
    <property type="match status" value="1"/>
</dbReference>
<dbReference type="SMART" id="SM00388">
    <property type="entry name" value="HisKA"/>
    <property type="match status" value="1"/>
</dbReference>
<dbReference type="GO" id="GO:0043565">
    <property type="term" value="F:sequence-specific DNA binding"/>
    <property type="evidence" value="ECO:0007669"/>
    <property type="project" value="InterPro"/>
</dbReference>
<keyword evidence="9" id="KW-0805">Transcription regulation</keyword>
<dbReference type="InterPro" id="IPR003594">
    <property type="entry name" value="HATPase_dom"/>
</dbReference>
<evidence type="ECO:0000256" key="11">
    <source>
        <dbReference type="ARBA" id="ARBA00023163"/>
    </source>
</evidence>
<evidence type="ECO:0000259" key="17">
    <source>
        <dbReference type="PROSITE" id="PS50110"/>
    </source>
</evidence>
<sequence length="1379" mass="156650">MISRVTIFALFGWLFCALTSVKAQQESIKFNHLSFKEGLAQSPIATIVKDSKGFIWLGSWKGLTRYDGYTFRTFKHDNHQPKSISNNRVNAIVENKDGQLWIATSNGLNIYNPATEVFKRVDIRDVKGGRNYISSILIDSYRNAWAATFDGIKLVDTQKWVLKEVVGLKDTTINSLYSAVTFIMFQDNAKRIWVGSKNGVKVFDPQRKRLIPLPKGIASSKELMAAKIIVIKQDQSGNLWFGSETSGLFRYEPKTDQLRSFKHEESDGKSILSNWIRDIYVYDQRQIWIGTRNGLSIFNTNTQHFSNHTHSALNPNSLSDNTIWSFMHDNASGIWIGTFAGGLNVYYPSNSNFGNIGERIGDRMGLSHLVVNAISEDKNGGLWIGTYGGGINYLNRNTGAYRYYDIRNDQKQTRNGVKSLAEDAYGNLWVGTLDGLCHFNKETKKIRFFKFAVTQGKFSENLINSIIPEKEGVWVGTNGGGLRYLRSDGSYRTFVHSPKDKASISDNFVVALIKDNQNNLYIGTQNGLNYYDRKTDSFKRFVKRNQPNTLSNNSIITLFKDSKNRVWIGTDGGGLNYYNPDTQKFYALNEQENLTDEVVHAIVEDQQGNIWLSTDNGLYQLRFKNFQLPFNAKNVEVTHYNADDGLASNQFQTNAGLKLKSGELLFGGINGLTSFFPNQLIKNKIKPQVAFTDFLVRNKPVLVDSTGSPLKKSVTFSDHIELKYDEGYITIKFAALNFINPEKNQYAYKMEGIRGDDWHYSGTQREANYTNLSPGNYTFKVMAANNDGLWNTEPITLAITVLPPWWQTWWAFLIYGAILYYIAATIYQFQKNRAKLKRELYLEHLEKERQEELHQMKIDFFTNISHEIRTPLTLILGPLEKMLNSSTLNVTLHKQLAQVQHNASRLMRLVTELMDFRKAESGHMKLSFSACNMVQFVEEIYLSFQSLAQDKQIIYQFESNVEKLEVFFDKDHLEKVVFNLLSNAFKFTPEKGKIIVAIEQRGEKAVLKVIDNGKGISEKNICQLFTKFFQVYNEEVSNSGYGIGLALSKNIVELHQGTIEVSSDIADEANRKTTFTVTLPLGNAHLDQQAIIPEYMNSDNPVHYYLQSAANEVIATPALEVGGQAYTLLVIEDNLELRNFIKESFQQQYHILEAANGVEGLEKAIAQLPDLVISDVMMPEMDGLEFCRHLKTDERVNHIPVILLTARAAYIHQINGYEKGADAYITKPFSIQILALNIKNILATKEATRQKFVRDILLNPAPVQIETADDKFLVKLMKIIEENLDNTDFDVTALTQAIGMSKTVLYKKVQAITNLSVADLIKTVRLKQAAYLLEKNQMSISDIAFAVGFNDRKYFSKEFKKQYDMSPSEYIAAKLGIRS</sequence>
<dbReference type="Gene3D" id="2.130.10.10">
    <property type="entry name" value="YVTN repeat-like/Quinoprotein amine dehydrogenase"/>
    <property type="match status" value="2"/>
</dbReference>
<dbReference type="InterPro" id="IPR018062">
    <property type="entry name" value="HTH_AraC-typ_CS"/>
</dbReference>
<evidence type="ECO:0000256" key="8">
    <source>
        <dbReference type="ARBA" id="ARBA00023012"/>
    </source>
</evidence>
<dbReference type="Pfam" id="PF07495">
    <property type="entry name" value="Y_Y_Y"/>
    <property type="match status" value="1"/>
</dbReference>
<feature type="transmembrane region" description="Helical" evidence="13">
    <location>
        <begin position="809"/>
        <end position="829"/>
    </location>
</feature>
<dbReference type="InterPro" id="IPR011110">
    <property type="entry name" value="Reg_prop"/>
</dbReference>
<evidence type="ECO:0000256" key="6">
    <source>
        <dbReference type="ARBA" id="ARBA00022777"/>
    </source>
</evidence>
<feature type="domain" description="Histidine kinase" evidence="16">
    <location>
        <begin position="863"/>
        <end position="1083"/>
    </location>
</feature>
<dbReference type="Pfam" id="PF00072">
    <property type="entry name" value="Response_reg"/>
    <property type="match status" value="1"/>
</dbReference>
<dbReference type="PROSITE" id="PS00041">
    <property type="entry name" value="HTH_ARAC_FAMILY_1"/>
    <property type="match status" value="1"/>
</dbReference>
<keyword evidence="19" id="KW-1185">Reference proteome</keyword>
<evidence type="ECO:0000259" key="16">
    <source>
        <dbReference type="PROSITE" id="PS50109"/>
    </source>
</evidence>
<dbReference type="Gene3D" id="3.30.565.10">
    <property type="entry name" value="Histidine kinase-like ATPase, C-terminal domain"/>
    <property type="match status" value="1"/>
</dbReference>
<feature type="modified residue" description="4-aspartylphosphate" evidence="12">
    <location>
        <position position="1175"/>
    </location>
</feature>
<dbReference type="Gene3D" id="1.10.287.130">
    <property type="match status" value="1"/>
</dbReference>
<evidence type="ECO:0000256" key="3">
    <source>
        <dbReference type="ARBA" id="ARBA00022553"/>
    </source>
</evidence>
<evidence type="ECO:0000256" key="1">
    <source>
        <dbReference type="ARBA" id="ARBA00000085"/>
    </source>
</evidence>
<dbReference type="SMART" id="SM00448">
    <property type="entry name" value="REC"/>
    <property type="match status" value="1"/>
</dbReference>
<dbReference type="Gene3D" id="2.60.40.10">
    <property type="entry name" value="Immunoglobulins"/>
    <property type="match status" value="1"/>
</dbReference>
<dbReference type="Proteomes" id="UP000284120">
    <property type="component" value="Unassembled WGS sequence"/>
</dbReference>
<dbReference type="PROSITE" id="PS50110">
    <property type="entry name" value="RESPONSE_REGULATORY"/>
    <property type="match status" value="1"/>
</dbReference>
<dbReference type="SMART" id="SM00342">
    <property type="entry name" value="HTH_ARAC"/>
    <property type="match status" value="1"/>
</dbReference>
<comment type="caution">
    <text evidence="18">The sequence shown here is derived from an EMBL/GenBank/DDBJ whole genome shotgun (WGS) entry which is preliminary data.</text>
</comment>
<evidence type="ECO:0000256" key="7">
    <source>
        <dbReference type="ARBA" id="ARBA00022840"/>
    </source>
</evidence>
<name>A0A3S3PCG8_9SPHI</name>
<dbReference type="InterPro" id="IPR004358">
    <property type="entry name" value="Sig_transdc_His_kin-like_C"/>
</dbReference>
<evidence type="ECO:0000256" key="2">
    <source>
        <dbReference type="ARBA" id="ARBA00012438"/>
    </source>
</evidence>
<evidence type="ECO:0000256" key="5">
    <source>
        <dbReference type="ARBA" id="ARBA00022741"/>
    </source>
</evidence>
<dbReference type="SUPFAM" id="SSF52172">
    <property type="entry name" value="CheY-like"/>
    <property type="match status" value="1"/>
</dbReference>
<dbReference type="GO" id="GO:0005524">
    <property type="term" value="F:ATP binding"/>
    <property type="evidence" value="ECO:0007669"/>
    <property type="project" value="UniProtKB-KW"/>
</dbReference>
<dbReference type="Gene3D" id="1.10.10.60">
    <property type="entry name" value="Homeodomain-like"/>
    <property type="match status" value="1"/>
</dbReference>
<dbReference type="GO" id="GO:0000155">
    <property type="term" value="F:phosphorelay sensor kinase activity"/>
    <property type="evidence" value="ECO:0007669"/>
    <property type="project" value="InterPro"/>
</dbReference>
<gene>
    <name evidence="18" type="ORF">DPV69_09080</name>
</gene>
<reference evidence="18 19" key="1">
    <citation type="submission" date="2018-06" db="EMBL/GenBank/DDBJ databases">
        <title>Pedobacter endophyticus sp. nov., an endophytic bacterium isolated from a leaf of Triticum aestivum.</title>
        <authorList>
            <person name="Zhang L."/>
        </authorList>
    </citation>
    <scope>NUCLEOTIDE SEQUENCE [LARGE SCALE GENOMIC DNA]</scope>
    <source>
        <strain evidence="18 19">CM134L-2</strain>
    </source>
</reference>
<keyword evidence="3 12" id="KW-0597">Phosphoprotein</keyword>
<dbReference type="PANTHER" id="PTHR43547">
    <property type="entry name" value="TWO-COMPONENT HISTIDINE KINASE"/>
    <property type="match status" value="1"/>
</dbReference>
<dbReference type="GO" id="GO:0003700">
    <property type="term" value="F:DNA-binding transcription factor activity"/>
    <property type="evidence" value="ECO:0007669"/>
    <property type="project" value="InterPro"/>
</dbReference>
<dbReference type="InterPro" id="IPR009057">
    <property type="entry name" value="Homeodomain-like_sf"/>
</dbReference>
<dbReference type="InterPro" id="IPR011006">
    <property type="entry name" value="CheY-like_superfamily"/>
</dbReference>
<dbReference type="OrthoDB" id="9809670at2"/>
<keyword evidence="10" id="KW-0238">DNA-binding</keyword>
<keyword evidence="11" id="KW-0804">Transcription</keyword>
<dbReference type="SUPFAM" id="SSF101898">
    <property type="entry name" value="NHL repeat"/>
    <property type="match status" value="1"/>
</dbReference>
<organism evidence="18 19">
    <name type="scientific">Pedobacter chitinilyticus</name>
    <dbReference type="NCBI Taxonomy" id="2233776"/>
    <lineage>
        <taxon>Bacteria</taxon>
        <taxon>Pseudomonadati</taxon>
        <taxon>Bacteroidota</taxon>
        <taxon>Sphingobacteriia</taxon>
        <taxon>Sphingobacteriales</taxon>
        <taxon>Sphingobacteriaceae</taxon>
        <taxon>Pedobacter</taxon>
    </lineage>
</organism>
<keyword evidence="14" id="KW-0732">Signal</keyword>
<evidence type="ECO:0000313" key="19">
    <source>
        <dbReference type="Proteomes" id="UP000284120"/>
    </source>
</evidence>
<keyword evidence="5" id="KW-0547">Nucleotide-binding</keyword>
<dbReference type="FunFam" id="2.60.40.10:FF:000791">
    <property type="entry name" value="Two-component system sensor histidine kinase/response regulator"/>
    <property type="match status" value="1"/>
</dbReference>
<dbReference type="InterPro" id="IPR003661">
    <property type="entry name" value="HisK_dim/P_dom"/>
</dbReference>
<keyword evidence="13" id="KW-1133">Transmembrane helix</keyword>
<dbReference type="FunFam" id="3.30.565.10:FF:000037">
    <property type="entry name" value="Hybrid sensor histidine kinase/response regulator"/>
    <property type="match status" value="1"/>
</dbReference>
<dbReference type="FunFam" id="1.10.287.130:FF:000034">
    <property type="entry name" value="Two-component system sensor histidine kinase/response regulator"/>
    <property type="match status" value="1"/>
</dbReference>
<dbReference type="PROSITE" id="PS50109">
    <property type="entry name" value="HIS_KIN"/>
    <property type="match status" value="1"/>
</dbReference>
<dbReference type="SMART" id="SM00387">
    <property type="entry name" value="HATPase_c"/>
    <property type="match status" value="1"/>
</dbReference>
<dbReference type="CDD" id="cd00082">
    <property type="entry name" value="HisKA"/>
    <property type="match status" value="1"/>
</dbReference>
<keyword evidence="13" id="KW-0812">Transmembrane</keyword>
<dbReference type="InterPro" id="IPR036097">
    <property type="entry name" value="HisK_dim/P_sf"/>
</dbReference>
<dbReference type="PANTHER" id="PTHR43547:SF2">
    <property type="entry name" value="HYBRID SIGNAL TRANSDUCTION HISTIDINE KINASE C"/>
    <property type="match status" value="1"/>
</dbReference>
<dbReference type="EC" id="2.7.13.3" evidence="2"/>
<dbReference type="PROSITE" id="PS01124">
    <property type="entry name" value="HTH_ARAC_FAMILY_2"/>
    <property type="match status" value="1"/>
</dbReference>
<evidence type="ECO:0000256" key="4">
    <source>
        <dbReference type="ARBA" id="ARBA00022679"/>
    </source>
</evidence>
<evidence type="ECO:0000256" key="10">
    <source>
        <dbReference type="ARBA" id="ARBA00023125"/>
    </source>
</evidence>
<dbReference type="Pfam" id="PF12833">
    <property type="entry name" value="HTH_18"/>
    <property type="match status" value="1"/>
</dbReference>
<evidence type="ECO:0000256" key="14">
    <source>
        <dbReference type="SAM" id="SignalP"/>
    </source>
</evidence>
<dbReference type="InterPro" id="IPR011123">
    <property type="entry name" value="Y_Y_Y"/>
</dbReference>
<evidence type="ECO:0000256" key="12">
    <source>
        <dbReference type="PROSITE-ProRule" id="PRU00169"/>
    </source>
</evidence>
<dbReference type="InterPro" id="IPR001789">
    <property type="entry name" value="Sig_transdc_resp-reg_receiver"/>
</dbReference>